<dbReference type="PANTHER" id="PTHR43054:SF1">
    <property type="entry name" value="SCYLLO-INOSITOL 2-DEHYDROGENASE (NADP(+)) IOLU"/>
    <property type="match status" value="1"/>
</dbReference>
<dbReference type="Proteomes" id="UP000824106">
    <property type="component" value="Unassembled WGS sequence"/>
</dbReference>
<accession>A0A9D2G1G0</accession>
<dbReference type="InterPro" id="IPR000683">
    <property type="entry name" value="Gfo/Idh/MocA-like_OxRdtase_N"/>
</dbReference>
<dbReference type="AlphaFoldDB" id="A0A9D2G1G0"/>
<dbReference type="Gene3D" id="3.40.50.720">
    <property type="entry name" value="NAD(P)-binding Rossmann-like Domain"/>
    <property type="match status" value="1"/>
</dbReference>
<feature type="domain" description="GFO/IDH/MocA-like oxidoreductase" evidence="2">
    <location>
        <begin position="164"/>
        <end position="249"/>
    </location>
</feature>
<reference evidence="3" key="2">
    <citation type="submission" date="2021-04" db="EMBL/GenBank/DDBJ databases">
        <authorList>
            <person name="Gilroy R."/>
        </authorList>
    </citation>
    <scope>NUCLEOTIDE SEQUENCE</scope>
    <source>
        <strain evidence="3">CHK169-4300</strain>
    </source>
</reference>
<dbReference type="Pfam" id="PF22725">
    <property type="entry name" value="GFO_IDH_MocA_C3"/>
    <property type="match status" value="1"/>
</dbReference>
<dbReference type="GO" id="GO:0000166">
    <property type="term" value="F:nucleotide binding"/>
    <property type="evidence" value="ECO:0007669"/>
    <property type="project" value="InterPro"/>
</dbReference>
<dbReference type="InterPro" id="IPR036291">
    <property type="entry name" value="NAD(P)-bd_dom_sf"/>
</dbReference>
<dbReference type="Pfam" id="PF01408">
    <property type="entry name" value="GFO_IDH_MocA"/>
    <property type="match status" value="1"/>
</dbReference>
<evidence type="ECO:0000313" key="3">
    <source>
        <dbReference type="EMBL" id="HIZ70541.1"/>
    </source>
</evidence>
<gene>
    <name evidence="3" type="ORF">H9808_02095</name>
</gene>
<feature type="domain" description="Gfo/Idh/MocA-like oxidoreductase N-terminal" evidence="1">
    <location>
        <begin position="7"/>
        <end position="119"/>
    </location>
</feature>
<evidence type="ECO:0000259" key="1">
    <source>
        <dbReference type="Pfam" id="PF01408"/>
    </source>
</evidence>
<proteinExistence type="predicted"/>
<dbReference type="Gene3D" id="3.30.360.10">
    <property type="entry name" value="Dihydrodipicolinate Reductase, domain 2"/>
    <property type="match status" value="1"/>
</dbReference>
<dbReference type="SUPFAM" id="SSF55347">
    <property type="entry name" value="Glyceraldehyde-3-phosphate dehydrogenase-like, C-terminal domain"/>
    <property type="match status" value="1"/>
</dbReference>
<comment type="caution">
    <text evidence="3">The sequence shown here is derived from an EMBL/GenBank/DDBJ whole genome shotgun (WGS) entry which is preliminary data.</text>
</comment>
<protein>
    <submittedName>
        <fullName evidence="3">Gfo/Idh/MocA family oxidoreductase</fullName>
    </submittedName>
</protein>
<dbReference type="SUPFAM" id="SSF51735">
    <property type="entry name" value="NAD(P)-binding Rossmann-fold domains"/>
    <property type="match status" value="1"/>
</dbReference>
<sequence>MDKLGLGTIGTSWITDRFIDAALETDLYQLDCVYSRSKEKGKEFSSKYGDIQVETDLEAFMAKESLDVIYIASPNSLHYEQAIMALKAKKHVMVEKPASTNVDEWDEMLRVAEENDVFVLEAAKHMYIPNLKNVANEIEKLEGVVGATFPYVRYSSRYDNVLAGEEPNIFSLKFAGGALMDLGVYPIYTAVALFGEPEEAVYYPRKIRTGVDGIGTVILRYEAFDVTILVGKIATSSYEVEIYGSKETLIIDHVSHLETARKVDHQTLEEQEVHLEKQRENSMFYEAEALAKMIETKDDLKTKERYKELSNLARIVSGLLNQLLTQAGILFD</sequence>
<evidence type="ECO:0000259" key="2">
    <source>
        <dbReference type="Pfam" id="PF22725"/>
    </source>
</evidence>
<dbReference type="PANTHER" id="PTHR43054">
    <property type="match status" value="1"/>
</dbReference>
<organism evidence="3 4">
    <name type="scientific">Candidatus Atopostipes pullistercoris</name>
    <dbReference type="NCBI Taxonomy" id="2838467"/>
    <lineage>
        <taxon>Bacteria</taxon>
        <taxon>Bacillati</taxon>
        <taxon>Bacillota</taxon>
        <taxon>Bacilli</taxon>
        <taxon>Lactobacillales</taxon>
        <taxon>Carnobacteriaceae</taxon>
        <taxon>Atopostipes</taxon>
    </lineage>
</organism>
<reference evidence="3" key="1">
    <citation type="journal article" date="2021" name="PeerJ">
        <title>Extensive microbial diversity within the chicken gut microbiome revealed by metagenomics and culture.</title>
        <authorList>
            <person name="Gilroy R."/>
            <person name="Ravi A."/>
            <person name="Getino M."/>
            <person name="Pursley I."/>
            <person name="Horton D.L."/>
            <person name="Alikhan N.F."/>
            <person name="Baker D."/>
            <person name="Gharbi K."/>
            <person name="Hall N."/>
            <person name="Watson M."/>
            <person name="Adriaenssens E.M."/>
            <person name="Foster-Nyarko E."/>
            <person name="Jarju S."/>
            <person name="Secka A."/>
            <person name="Antonio M."/>
            <person name="Oren A."/>
            <person name="Chaudhuri R.R."/>
            <person name="La Ragione R."/>
            <person name="Hildebrand F."/>
            <person name="Pallen M.J."/>
        </authorList>
    </citation>
    <scope>NUCLEOTIDE SEQUENCE</scope>
    <source>
        <strain evidence="3">CHK169-4300</strain>
    </source>
</reference>
<dbReference type="EMBL" id="DXAZ01000031">
    <property type="protein sequence ID" value="HIZ70541.1"/>
    <property type="molecule type" value="Genomic_DNA"/>
</dbReference>
<name>A0A9D2G1G0_9LACT</name>
<dbReference type="InterPro" id="IPR055170">
    <property type="entry name" value="GFO_IDH_MocA-like_dom"/>
</dbReference>
<evidence type="ECO:0000313" key="4">
    <source>
        <dbReference type="Proteomes" id="UP000824106"/>
    </source>
</evidence>